<proteinExistence type="predicted"/>
<comment type="caution">
    <text evidence="4">The sequence shown here is derived from an EMBL/GenBank/DDBJ whole genome shotgun (WGS) entry which is preliminary data.</text>
</comment>
<dbReference type="Proteomes" id="UP000031549">
    <property type="component" value="Unassembled WGS sequence"/>
</dbReference>
<dbReference type="SUPFAM" id="SSF52172">
    <property type="entry name" value="CheY-like"/>
    <property type="match status" value="1"/>
</dbReference>
<dbReference type="Pfam" id="PF00072">
    <property type="entry name" value="Response_reg"/>
    <property type="match status" value="1"/>
</dbReference>
<dbReference type="InterPro" id="IPR043128">
    <property type="entry name" value="Rev_trsase/Diguanyl_cyclase"/>
</dbReference>
<keyword evidence="5" id="KW-1185">Reference proteome</keyword>
<reference evidence="4 5" key="1">
    <citation type="journal article" date="2015" name="Genome Announc.">
        <title>Draft Genome Sequence of Cyanobacterium Hassallia byssoidea Strain VB512170, Isolated from Monuments in India.</title>
        <authorList>
            <person name="Singh D."/>
            <person name="Chandrababunaidu M.M."/>
            <person name="Panda A."/>
            <person name="Sen D."/>
            <person name="Bhattacharyya S."/>
            <person name="Adhikary S.P."/>
            <person name="Tripathy S."/>
        </authorList>
    </citation>
    <scope>NUCLEOTIDE SEQUENCE [LARGE SCALE GENOMIC DNA]</scope>
    <source>
        <strain evidence="4 5">VB512170</strain>
    </source>
</reference>
<evidence type="ECO:0000313" key="5">
    <source>
        <dbReference type="Proteomes" id="UP000031549"/>
    </source>
</evidence>
<dbReference type="InterPro" id="IPR050469">
    <property type="entry name" value="Diguanylate_Cyclase"/>
</dbReference>
<dbReference type="NCBIfam" id="TIGR00254">
    <property type="entry name" value="GGDEF"/>
    <property type="match status" value="1"/>
</dbReference>
<dbReference type="CDD" id="cd17574">
    <property type="entry name" value="REC_OmpR"/>
    <property type="match status" value="1"/>
</dbReference>
<dbReference type="PANTHER" id="PTHR45138:SF9">
    <property type="entry name" value="DIGUANYLATE CYCLASE DGCM-RELATED"/>
    <property type="match status" value="1"/>
</dbReference>
<organism evidence="4 5">
    <name type="scientific">Hassallia byssoidea VB512170</name>
    <dbReference type="NCBI Taxonomy" id="1304833"/>
    <lineage>
        <taxon>Bacteria</taxon>
        <taxon>Bacillati</taxon>
        <taxon>Cyanobacteriota</taxon>
        <taxon>Cyanophyceae</taxon>
        <taxon>Nostocales</taxon>
        <taxon>Tolypothrichaceae</taxon>
        <taxon>Hassallia</taxon>
    </lineage>
</organism>
<dbReference type="GO" id="GO:1902201">
    <property type="term" value="P:negative regulation of bacterial-type flagellum-dependent cell motility"/>
    <property type="evidence" value="ECO:0007669"/>
    <property type="project" value="TreeGrafter"/>
</dbReference>
<dbReference type="Pfam" id="PF00990">
    <property type="entry name" value="GGDEF"/>
    <property type="match status" value="1"/>
</dbReference>
<accession>A0A846HHT9</accession>
<dbReference type="Gene3D" id="3.40.50.2300">
    <property type="match status" value="1"/>
</dbReference>
<dbReference type="Gene3D" id="3.30.70.270">
    <property type="match status" value="1"/>
</dbReference>
<dbReference type="GO" id="GO:0005886">
    <property type="term" value="C:plasma membrane"/>
    <property type="evidence" value="ECO:0007669"/>
    <property type="project" value="TreeGrafter"/>
</dbReference>
<dbReference type="FunFam" id="3.30.70.270:FF:000001">
    <property type="entry name" value="Diguanylate cyclase domain protein"/>
    <property type="match status" value="1"/>
</dbReference>
<dbReference type="GO" id="GO:0043709">
    <property type="term" value="P:cell adhesion involved in single-species biofilm formation"/>
    <property type="evidence" value="ECO:0007669"/>
    <property type="project" value="TreeGrafter"/>
</dbReference>
<dbReference type="RefSeq" id="WP_039742364.1">
    <property type="nucleotide sequence ID" value="NZ_JTCM02000121.1"/>
</dbReference>
<dbReference type="SMART" id="SM00267">
    <property type="entry name" value="GGDEF"/>
    <property type="match status" value="1"/>
</dbReference>
<dbReference type="InterPro" id="IPR001789">
    <property type="entry name" value="Sig_transdc_resp-reg_receiver"/>
</dbReference>
<dbReference type="SUPFAM" id="SSF55073">
    <property type="entry name" value="Nucleotide cyclase"/>
    <property type="match status" value="1"/>
</dbReference>
<feature type="modified residue" description="4-aspartylphosphate" evidence="1">
    <location>
        <position position="64"/>
    </location>
</feature>
<evidence type="ECO:0000256" key="1">
    <source>
        <dbReference type="PROSITE-ProRule" id="PRU00169"/>
    </source>
</evidence>
<feature type="domain" description="GGDEF" evidence="3">
    <location>
        <begin position="206"/>
        <end position="343"/>
    </location>
</feature>
<dbReference type="AlphaFoldDB" id="A0A846HHT9"/>
<dbReference type="InterPro" id="IPR011006">
    <property type="entry name" value="CheY-like_superfamily"/>
</dbReference>
<evidence type="ECO:0000259" key="3">
    <source>
        <dbReference type="PROSITE" id="PS50887"/>
    </source>
</evidence>
<evidence type="ECO:0000259" key="2">
    <source>
        <dbReference type="PROSITE" id="PS50110"/>
    </source>
</evidence>
<protein>
    <submittedName>
        <fullName evidence="4">PleD family two-component system response regulator</fullName>
    </submittedName>
</protein>
<feature type="domain" description="Response regulatory" evidence="2">
    <location>
        <begin position="15"/>
        <end position="156"/>
    </location>
</feature>
<dbReference type="PROSITE" id="PS50887">
    <property type="entry name" value="GGDEF"/>
    <property type="match status" value="1"/>
</dbReference>
<dbReference type="PROSITE" id="PS50110">
    <property type="entry name" value="RESPONSE_REGULATORY"/>
    <property type="match status" value="1"/>
</dbReference>
<dbReference type="GO" id="GO:0052621">
    <property type="term" value="F:diguanylate cyclase activity"/>
    <property type="evidence" value="ECO:0007669"/>
    <property type="project" value="TreeGrafter"/>
</dbReference>
<keyword evidence="1" id="KW-0597">Phosphoprotein</keyword>
<dbReference type="CDD" id="cd01949">
    <property type="entry name" value="GGDEF"/>
    <property type="match status" value="1"/>
</dbReference>
<sequence length="345" mass="38148">MSGEKPTSISNKPPLILLADDDKLIRVLLREFLEKEGYRVLEVTNGKECLEAFLTVKPDLVVLDAIMPVMDGFACCKQLIQIARNNLAIALANFDTGGSSLGTTVISKLWERTPILMITGLEDPDLVDRAFEAGASDFVTKPIHLGILRQRVRRLLQQAQLYKQLEAANKALQHLANVDGLTGVANRRRFNDYLNSQWLTLASERSPLSLILCDIDFFKLYNDKYGHPAGDTCLQKVGTVLSETVQNSQDLVARYGGEEFAVIMPNTQMGGAVHFAAAMQAGVRELEILHEPSTISRYVTLSLGVATTIPTFESEPSSLIQEADKALYKAKAEGRNRIILKQMLD</sequence>
<dbReference type="InterPro" id="IPR029787">
    <property type="entry name" value="Nucleotide_cyclase"/>
</dbReference>
<name>A0A846HHT9_9CYAN</name>
<dbReference type="EMBL" id="JTCM02000121">
    <property type="protein sequence ID" value="NEU76623.1"/>
    <property type="molecule type" value="Genomic_DNA"/>
</dbReference>
<dbReference type="GO" id="GO:0000160">
    <property type="term" value="P:phosphorelay signal transduction system"/>
    <property type="evidence" value="ECO:0007669"/>
    <property type="project" value="InterPro"/>
</dbReference>
<dbReference type="SMART" id="SM00448">
    <property type="entry name" value="REC"/>
    <property type="match status" value="1"/>
</dbReference>
<dbReference type="PANTHER" id="PTHR45138">
    <property type="entry name" value="REGULATORY COMPONENTS OF SENSORY TRANSDUCTION SYSTEM"/>
    <property type="match status" value="1"/>
</dbReference>
<evidence type="ECO:0000313" key="4">
    <source>
        <dbReference type="EMBL" id="NEU76623.1"/>
    </source>
</evidence>
<dbReference type="InterPro" id="IPR000160">
    <property type="entry name" value="GGDEF_dom"/>
</dbReference>
<gene>
    <name evidence="4" type="ORF">PI95_029970</name>
</gene>